<feature type="domain" description="Peptidase M12B" evidence="4">
    <location>
        <begin position="155"/>
        <end position="266"/>
    </location>
</feature>
<dbReference type="InterPro" id="IPR024079">
    <property type="entry name" value="MetalloPept_cat_dom_sf"/>
</dbReference>
<accession>A0AAJ7SHF8</accession>
<dbReference type="AlphaFoldDB" id="A0AAJ7SHF8"/>
<dbReference type="SUPFAM" id="SSF55486">
    <property type="entry name" value="Metalloproteases ('zincins'), catalytic domain"/>
    <property type="match status" value="1"/>
</dbReference>
<feature type="binding site" evidence="1">
    <location>
        <position position="207"/>
    </location>
    <ligand>
        <name>Zn(2+)</name>
        <dbReference type="ChEBI" id="CHEBI:29105"/>
        <note>catalytic</note>
    </ligand>
</feature>
<keyword evidence="1" id="KW-0862">Zinc</keyword>
<dbReference type="GO" id="GO:0006509">
    <property type="term" value="P:membrane protein ectodomain proteolysis"/>
    <property type="evidence" value="ECO:0007669"/>
    <property type="project" value="TreeGrafter"/>
</dbReference>
<dbReference type="GO" id="GO:0005886">
    <property type="term" value="C:plasma membrane"/>
    <property type="evidence" value="ECO:0007669"/>
    <property type="project" value="TreeGrafter"/>
</dbReference>
<dbReference type="GO" id="GO:0046872">
    <property type="term" value="F:metal ion binding"/>
    <property type="evidence" value="ECO:0007669"/>
    <property type="project" value="UniProtKB-KW"/>
</dbReference>
<keyword evidence="6" id="KW-0378">Hydrolase</keyword>
<dbReference type="InterPro" id="IPR001590">
    <property type="entry name" value="Peptidase_M12B"/>
</dbReference>
<dbReference type="PROSITE" id="PS50214">
    <property type="entry name" value="DISINTEGRIN_2"/>
    <property type="match status" value="1"/>
</dbReference>
<dbReference type="GO" id="GO:0004222">
    <property type="term" value="F:metalloendopeptidase activity"/>
    <property type="evidence" value="ECO:0007669"/>
    <property type="project" value="InterPro"/>
</dbReference>
<dbReference type="PROSITE" id="PS50215">
    <property type="entry name" value="ADAM_MEPRO"/>
    <property type="match status" value="1"/>
</dbReference>
<evidence type="ECO:0000313" key="5">
    <source>
        <dbReference type="Proteomes" id="UP000694867"/>
    </source>
</evidence>
<dbReference type="Proteomes" id="UP000694867">
    <property type="component" value="Unplaced"/>
</dbReference>
<keyword evidence="2" id="KW-0472">Membrane</keyword>
<dbReference type="Gene3D" id="3.40.390.10">
    <property type="entry name" value="Collagenase (Catalytic Domain)"/>
    <property type="match status" value="1"/>
</dbReference>
<dbReference type="GeneID" id="100898954"/>
<evidence type="ECO:0000256" key="2">
    <source>
        <dbReference type="SAM" id="Phobius"/>
    </source>
</evidence>
<organism evidence="5 6">
    <name type="scientific">Galendromus occidentalis</name>
    <name type="common">western predatory mite</name>
    <dbReference type="NCBI Taxonomy" id="34638"/>
    <lineage>
        <taxon>Eukaryota</taxon>
        <taxon>Metazoa</taxon>
        <taxon>Ecdysozoa</taxon>
        <taxon>Arthropoda</taxon>
        <taxon>Chelicerata</taxon>
        <taxon>Arachnida</taxon>
        <taxon>Acari</taxon>
        <taxon>Parasitiformes</taxon>
        <taxon>Mesostigmata</taxon>
        <taxon>Gamasina</taxon>
        <taxon>Phytoseioidea</taxon>
        <taxon>Phytoseiidae</taxon>
        <taxon>Typhlodrominae</taxon>
        <taxon>Galendromus</taxon>
    </lineage>
</organism>
<dbReference type="PANTHER" id="PTHR45702:SF2">
    <property type="entry name" value="KUZBANIAN, ISOFORM A"/>
    <property type="match status" value="1"/>
</dbReference>
<evidence type="ECO:0000256" key="1">
    <source>
        <dbReference type="PROSITE-ProRule" id="PRU00276"/>
    </source>
</evidence>
<dbReference type="RefSeq" id="XP_028968705.1">
    <property type="nucleotide sequence ID" value="XM_029112872.1"/>
</dbReference>
<dbReference type="SMART" id="SM00050">
    <property type="entry name" value="DISIN"/>
    <property type="match status" value="1"/>
</dbReference>
<comment type="caution">
    <text evidence="1">Lacks conserved residue(s) required for the propagation of feature annotation.</text>
</comment>
<dbReference type="InterPro" id="IPR001762">
    <property type="entry name" value="Disintegrin_dom"/>
</dbReference>
<gene>
    <name evidence="6" type="primary">LOC100898954</name>
</gene>
<feature type="domain" description="Disintegrin" evidence="3">
    <location>
        <begin position="274"/>
        <end position="378"/>
    </location>
</feature>
<dbReference type="Pfam" id="PF00200">
    <property type="entry name" value="Disintegrin"/>
    <property type="match status" value="1"/>
</dbReference>
<dbReference type="KEGG" id="goe:100898954"/>
<feature type="binding site" evidence="1">
    <location>
        <position position="213"/>
    </location>
    <ligand>
        <name>Zn(2+)</name>
        <dbReference type="ChEBI" id="CHEBI:29105"/>
        <note>catalytic</note>
    </ligand>
</feature>
<name>A0AAJ7SHF8_9ACAR</name>
<evidence type="ECO:0000313" key="6">
    <source>
        <dbReference type="RefSeq" id="XP_028968705.1"/>
    </source>
</evidence>
<feature type="binding site" evidence="1">
    <location>
        <position position="203"/>
    </location>
    <ligand>
        <name>Zn(2+)</name>
        <dbReference type="ChEBI" id="CHEBI:29105"/>
        <note>catalytic</note>
    </ligand>
</feature>
<keyword evidence="6" id="KW-0645">Protease</keyword>
<keyword evidence="6" id="KW-0482">Metalloprotease</keyword>
<evidence type="ECO:0000259" key="3">
    <source>
        <dbReference type="PROSITE" id="PS50214"/>
    </source>
</evidence>
<dbReference type="SUPFAM" id="SSF57552">
    <property type="entry name" value="Blood coagulation inhibitor (disintegrin)"/>
    <property type="match status" value="1"/>
</dbReference>
<feature type="active site" evidence="1">
    <location>
        <position position="204"/>
    </location>
</feature>
<proteinExistence type="predicted"/>
<dbReference type="InterPro" id="IPR036436">
    <property type="entry name" value="Disintegrin_dom_sf"/>
</dbReference>
<feature type="transmembrane region" description="Helical" evidence="2">
    <location>
        <begin position="471"/>
        <end position="494"/>
    </location>
</feature>
<keyword evidence="1" id="KW-0479">Metal-binding</keyword>
<protein>
    <submittedName>
        <fullName evidence="6">Disintegrin and metalloproteinase domain-containing protein 10</fullName>
    </submittedName>
</protein>
<evidence type="ECO:0000259" key="4">
    <source>
        <dbReference type="PROSITE" id="PS50215"/>
    </source>
</evidence>
<reference evidence="6" key="1">
    <citation type="submission" date="2025-08" db="UniProtKB">
        <authorList>
            <consortium name="RefSeq"/>
        </authorList>
    </citation>
    <scope>IDENTIFICATION</scope>
</reference>
<dbReference type="Pfam" id="PF13574">
    <property type="entry name" value="Reprolysin_2"/>
    <property type="match status" value="1"/>
</dbReference>
<dbReference type="InterPro" id="IPR051489">
    <property type="entry name" value="ADAM_Metalloproteinase"/>
</dbReference>
<keyword evidence="5" id="KW-1185">Reference proteome</keyword>
<dbReference type="Gene3D" id="4.10.70.10">
    <property type="entry name" value="Disintegrin domain"/>
    <property type="match status" value="1"/>
</dbReference>
<dbReference type="GO" id="GO:0007219">
    <property type="term" value="P:Notch signaling pathway"/>
    <property type="evidence" value="ECO:0007669"/>
    <property type="project" value="TreeGrafter"/>
</dbReference>
<keyword evidence="2" id="KW-0812">Transmembrane</keyword>
<keyword evidence="2" id="KW-1133">Transmembrane helix</keyword>
<dbReference type="PANTHER" id="PTHR45702">
    <property type="entry name" value="ADAM10/ADAM17 METALLOPEPTIDASE FAMILY MEMBER"/>
    <property type="match status" value="1"/>
</dbReference>
<sequence>MQQFEIELRERTFVIDRNYFCGAYVQYDVALVQQLLDAGHPNETIPIVISEMVKNLFQVANSVFSRSESTYLKHMRFYSRYLRRKPVREMGKNDHGKLLHCSTKGLDSLLPISVTVLKCSQLGVDEFVRRNHVDISDHFCFLVHITAVQPGRRREFLGFGNVGSVCNAHRAGPGGRALHGMAMAVNVAKLKDAAFVHELTFIHELGHVLGAEHDGLAEVIFGKTSCPVWEVDPENNIMFYKSRDQFHVHQRSFSKCSIRQMEQTLETCFDSFGAFVCGNGIVETGEECDCGFSEEQCAEDRCCNPAITSAWNSPMKPCTYKERTPATQCSVSNGPCCDGTSCRFRAQGTLCEAESPCRESSHCTGDSAQCPPPLPKPNRIRCRDDATCLNGTCKGSLCDYYNLTSCVPWLARADELCKTFCLSPGTNKCELLCKLHSGETCDRFLAPGFECADGEGTCDFRGHCFRIHRRFFFLKSVMIFLIFISMAAYFYAILKIATRIPRGNFARSRAAKKLETKVLNYVKRLQRLERNMRRETR</sequence>